<reference evidence="2 3" key="1">
    <citation type="submission" date="2019-03" db="EMBL/GenBank/DDBJ databases">
        <title>Genomic Encyclopedia of Type Strains, Phase IV (KMG-IV): sequencing the most valuable type-strain genomes for metagenomic binning, comparative biology and taxonomic classification.</title>
        <authorList>
            <person name="Goeker M."/>
        </authorList>
    </citation>
    <scope>NUCLEOTIDE SEQUENCE [LARGE SCALE GENOMIC DNA]</scope>
    <source>
        <strain evidence="2 3">DSM 45934</strain>
    </source>
</reference>
<dbReference type="OrthoDB" id="4231640at2"/>
<accession>A0A4R2KD15</accession>
<dbReference type="RefSeq" id="WP_132110126.1">
    <property type="nucleotide sequence ID" value="NZ_SLWS01000001.1"/>
</dbReference>
<evidence type="ECO:0000313" key="2">
    <source>
        <dbReference type="EMBL" id="TCO64395.1"/>
    </source>
</evidence>
<evidence type="ECO:0000313" key="3">
    <source>
        <dbReference type="Proteomes" id="UP000295680"/>
    </source>
</evidence>
<proteinExistence type="predicted"/>
<organism evidence="2 3">
    <name type="scientific">Actinocrispum wychmicini</name>
    <dbReference type="NCBI Taxonomy" id="1213861"/>
    <lineage>
        <taxon>Bacteria</taxon>
        <taxon>Bacillati</taxon>
        <taxon>Actinomycetota</taxon>
        <taxon>Actinomycetes</taxon>
        <taxon>Pseudonocardiales</taxon>
        <taxon>Pseudonocardiaceae</taxon>
        <taxon>Actinocrispum</taxon>
    </lineage>
</organism>
<dbReference type="Proteomes" id="UP000295680">
    <property type="component" value="Unassembled WGS sequence"/>
</dbReference>
<feature type="region of interest" description="Disordered" evidence="1">
    <location>
        <begin position="85"/>
        <end position="113"/>
    </location>
</feature>
<dbReference type="AlphaFoldDB" id="A0A4R2KD15"/>
<comment type="caution">
    <text evidence="2">The sequence shown here is derived from an EMBL/GenBank/DDBJ whole genome shotgun (WGS) entry which is preliminary data.</text>
</comment>
<gene>
    <name evidence="2" type="ORF">EV192_101163</name>
</gene>
<protein>
    <submittedName>
        <fullName evidence="2">Uncharacterized protein</fullName>
    </submittedName>
</protein>
<keyword evidence="3" id="KW-1185">Reference proteome</keyword>
<sequence length="113" mass="12319">MDIALICAGTIAALGAITALTKAIARLLRLLRKLGHLADDLFGEPARDGVPARPGVMHRLHDIETNARDIAHRLDAIEAELRPNSGASLRDAVDRVEHHLDPTHPQHPPERNT</sequence>
<name>A0A4R2KD15_9PSEU</name>
<feature type="compositionally biased region" description="Basic and acidic residues" evidence="1">
    <location>
        <begin position="91"/>
        <end position="113"/>
    </location>
</feature>
<evidence type="ECO:0000256" key="1">
    <source>
        <dbReference type="SAM" id="MobiDB-lite"/>
    </source>
</evidence>
<dbReference type="EMBL" id="SLWS01000001">
    <property type="protein sequence ID" value="TCO64395.1"/>
    <property type="molecule type" value="Genomic_DNA"/>
</dbReference>